<dbReference type="InterPro" id="IPR015856">
    <property type="entry name" value="ABC_transpr_CbiO/EcfA_su"/>
</dbReference>
<dbReference type="FunFam" id="3.40.50.300:FF:000224">
    <property type="entry name" value="Energy-coupling factor transporter ATP-binding protein EcfA"/>
    <property type="match status" value="1"/>
</dbReference>
<dbReference type="GO" id="GO:0005524">
    <property type="term" value="F:ATP binding"/>
    <property type="evidence" value="ECO:0007669"/>
    <property type="project" value="UniProtKB-UniRule"/>
</dbReference>
<evidence type="ECO:0000256" key="4">
    <source>
        <dbReference type="ARBA" id="ARBA00022741"/>
    </source>
</evidence>
<dbReference type="EMBL" id="UGPG01000001">
    <property type="protein sequence ID" value="STY44530.1"/>
    <property type="molecule type" value="Genomic_DNA"/>
</dbReference>
<dbReference type="PANTHER" id="PTHR43553">
    <property type="entry name" value="HEAVY METAL TRANSPORTER"/>
    <property type="match status" value="1"/>
</dbReference>
<comment type="subcellular location">
    <subcellularLocation>
        <location evidence="1 8">Cell membrane</location>
        <topology evidence="1 8">Peripheral membrane protein</topology>
    </subcellularLocation>
</comment>
<dbReference type="InterPro" id="IPR003593">
    <property type="entry name" value="AAA+_ATPase"/>
</dbReference>
<comment type="similarity">
    <text evidence="8">Belongs to the ABC transporter superfamily. Energy-coupling factor EcfA family.</text>
</comment>
<organism evidence="10 11">
    <name type="scientific">Listeria grayi</name>
    <name type="common">Listeria murrayi</name>
    <dbReference type="NCBI Taxonomy" id="1641"/>
    <lineage>
        <taxon>Bacteria</taxon>
        <taxon>Bacillati</taxon>
        <taxon>Bacillota</taxon>
        <taxon>Bacilli</taxon>
        <taxon>Bacillales</taxon>
        <taxon>Listeriaceae</taxon>
        <taxon>Listeria</taxon>
    </lineage>
</organism>
<dbReference type="OrthoDB" id="9784332at2"/>
<dbReference type="Proteomes" id="UP000254879">
    <property type="component" value="Unassembled WGS sequence"/>
</dbReference>
<evidence type="ECO:0000256" key="7">
    <source>
        <dbReference type="ARBA" id="ARBA00023136"/>
    </source>
</evidence>
<keyword evidence="5 8" id="KW-0067">ATP-binding</keyword>
<evidence type="ECO:0000313" key="10">
    <source>
        <dbReference type="EMBL" id="STY44530.1"/>
    </source>
</evidence>
<dbReference type="AlphaFoldDB" id="A0A378MDU6"/>
<dbReference type="InterPro" id="IPR030946">
    <property type="entry name" value="EcfA2"/>
</dbReference>
<evidence type="ECO:0000256" key="8">
    <source>
        <dbReference type="RuleBase" id="RU365104"/>
    </source>
</evidence>
<comment type="function">
    <text evidence="8">ATP-binding (A) component of a common energy-coupling factor (ECF) ABC-transporter complex.</text>
</comment>
<dbReference type="GO" id="GO:0015087">
    <property type="term" value="F:cobalt ion transmembrane transporter activity"/>
    <property type="evidence" value="ECO:0007669"/>
    <property type="project" value="UniProtKB-ARBA"/>
</dbReference>
<keyword evidence="7 8" id="KW-0472">Membrane</keyword>
<evidence type="ECO:0000256" key="2">
    <source>
        <dbReference type="ARBA" id="ARBA00022448"/>
    </source>
</evidence>
<dbReference type="PANTHER" id="PTHR43553:SF27">
    <property type="entry name" value="ENERGY-COUPLING FACTOR TRANSPORTER ATP-BINDING PROTEIN ECFA2"/>
    <property type="match status" value="1"/>
</dbReference>
<evidence type="ECO:0000313" key="11">
    <source>
        <dbReference type="Proteomes" id="UP000254879"/>
    </source>
</evidence>
<dbReference type="SMART" id="SM00382">
    <property type="entry name" value="AAA"/>
    <property type="match status" value="1"/>
</dbReference>
<keyword evidence="2 8" id="KW-0813">Transport</keyword>
<dbReference type="InterPro" id="IPR017871">
    <property type="entry name" value="ABC_transporter-like_CS"/>
</dbReference>
<dbReference type="GO" id="GO:0043190">
    <property type="term" value="C:ATP-binding cassette (ABC) transporter complex"/>
    <property type="evidence" value="ECO:0007669"/>
    <property type="project" value="TreeGrafter"/>
</dbReference>
<keyword evidence="3 8" id="KW-1003">Cell membrane</keyword>
<gene>
    <name evidence="10" type="primary">ecfA2</name>
    <name evidence="10" type="ORF">NCTC10815_01879</name>
</gene>
<dbReference type="NCBIfam" id="NF010155">
    <property type="entry name" value="PRK13634.1"/>
    <property type="match status" value="1"/>
</dbReference>
<reference evidence="10 11" key="1">
    <citation type="submission" date="2018-06" db="EMBL/GenBank/DDBJ databases">
        <authorList>
            <consortium name="Pathogen Informatics"/>
            <person name="Doyle S."/>
        </authorList>
    </citation>
    <scope>NUCLEOTIDE SEQUENCE [LARGE SCALE GENOMIC DNA]</scope>
    <source>
        <strain evidence="11">NCTC 10815</strain>
    </source>
</reference>
<accession>A0A378MDU6</accession>
<evidence type="ECO:0000256" key="6">
    <source>
        <dbReference type="ARBA" id="ARBA00022967"/>
    </source>
</evidence>
<dbReference type="PROSITE" id="PS00211">
    <property type="entry name" value="ABC_TRANSPORTER_1"/>
    <property type="match status" value="1"/>
</dbReference>
<dbReference type="NCBIfam" id="TIGR04521">
    <property type="entry name" value="ECF_ATPase_2"/>
    <property type="match status" value="1"/>
</dbReference>
<comment type="subunit">
    <text evidence="8">Forms a stable energy-coupling factor (ECF) transporter complex composed of 2 membrane-embedded substrate-binding proteins (S component), 2 ATP-binding proteins (A component) and 2 transmembrane proteins (T component).</text>
</comment>
<dbReference type="GO" id="GO:0016887">
    <property type="term" value="F:ATP hydrolysis activity"/>
    <property type="evidence" value="ECO:0007669"/>
    <property type="project" value="InterPro"/>
</dbReference>
<evidence type="ECO:0000256" key="1">
    <source>
        <dbReference type="ARBA" id="ARBA00004202"/>
    </source>
</evidence>
<protein>
    <recommendedName>
        <fullName evidence="8">Energy-coupling factor transporter ATP-binding protein EcfA2</fullName>
        <ecNumber evidence="8">7.-.-.-</ecNumber>
    </recommendedName>
</protein>
<proteinExistence type="inferred from homology"/>
<dbReference type="EC" id="7.-.-.-" evidence="8"/>
<keyword evidence="10" id="KW-0378">Hydrolase</keyword>
<dbReference type="PROSITE" id="PS50893">
    <property type="entry name" value="ABC_TRANSPORTER_2"/>
    <property type="match status" value="1"/>
</dbReference>
<keyword evidence="6" id="KW-1278">Translocase</keyword>
<dbReference type="SUPFAM" id="SSF52540">
    <property type="entry name" value="P-loop containing nucleoside triphosphate hydrolases"/>
    <property type="match status" value="1"/>
</dbReference>
<evidence type="ECO:0000256" key="5">
    <source>
        <dbReference type="ARBA" id="ARBA00022840"/>
    </source>
</evidence>
<dbReference type="CDD" id="cd03225">
    <property type="entry name" value="ABC_cobalt_CbiO_domain1"/>
    <property type="match status" value="1"/>
</dbReference>
<evidence type="ECO:0000259" key="9">
    <source>
        <dbReference type="PROSITE" id="PS50893"/>
    </source>
</evidence>
<name>A0A378MDU6_LISGR</name>
<dbReference type="RefSeq" id="WP_003757072.1">
    <property type="nucleotide sequence ID" value="NZ_CABKNG010000001.1"/>
</dbReference>
<feature type="domain" description="ABC transporter" evidence="9">
    <location>
        <begin position="3"/>
        <end position="246"/>
    </location>
</feature>
<keyword evidence="4 8" id="KW-0547">Nucleotide-binding</keyword>
<evidence type="ECO:0000256" key="3">
    <source>
        <dbReference type="ARBA" id="ARBA00022475"/>
    </source>
</evidence>
<dbReference type="InterPro" id="IPR027417">
    <property type="entry name" value="P-loop_NTPase"/>
</dbReference>
<dbReference type="GO" id="GO:0042626">
    <property type="term" value="F:ATPase-coupled transmembrane transporter activity"/>
    <property type="evidence" value="ECO:0007669"/>
    <property type="project" value="TreeGrafter"/>
</dbReference>
<dbReference type="Pfam" id="PF00005">
    <property type="entry name" value="ABC_tran"/>
    <property type="match status" value="1"/>
</dbReference>
<dbReference type="Gene3D" id="3.40.50.300">
    <property type="entry name" value="P-loop containing nucleotide triphosphate hydrolases"/>
    <property type="match status" value="1"/>
</dbReference>
<dbReference type="InterPro" id="IPR003439">
    <property type="entry name" value="ABC_transporter-like_ATP-bd"/>
</dbReference>
<sequence>MEIKLEELGYCYQKNSPFETRALQDVNVTFPSGSYVAVVGHTGSGKSTLLQHLNALLMPTEGRITIGEQVIEAGGKYKKLRDLRKKVGIVFQFPEAQLFEETVEKDICFGPVNFGVPIEEAKVRARTAIKEVGLSESILERSPFELSGGQMRRVAIAGVLAMEPEVLVLDEPTAGLDPQGREEIMNMFYRLHQEKGLTTILVTHSMEDAARYAETLVLMKNGTVERIGSARELFTEAMQNPELALPLPDVVKFQVNFERKFKCRLEKTCLTIDELAAAIQHQLEGGMKHDG</sequence>
<dbReference type="InterPro" id="IPR050095">
    <property type="entry name" value="ECF_ABC_transporter_ATP-bd"/>
</dbReference>